<dbReference type="InterPro" id="IPR019301">
    <property type="entry name" value="Flagellar_prot_FlgJ_N"/>
</dbReference>
<feature type="domain" description="Flagellar protein FlgJ N-terminal" evidence="1">
    <location>
        <begin position="47"/>
        <end position="95"/>
    </location>
</feature>
<protein>
    <submittedName>
        <fullName evidence="2">Rod-binding protein</fullName>
    </submittedName>
</protein>
<evidence type="ECO:0000259" key="1">
    <source>
        <dbReference type="Pfam" id="PF10135"/>
    </source>
</evidence>
<accession>A0A975U0A0</accession>
<gene>
    <name evidence="2" type="ORF">KO353_11840</name>
</gene>
<organism evidence="2 3">
    <name type="scientific">Elioraea tepida</name>
    <dbReference type="NCBI Taxonomy" id="2843330"/>
    <lineage>
        <taxon>Bacteria</taxon>
        <taxon>Pseudomonadati</taxon>
        <taxon>Pseudomonadota</taxon>
        <taxon>Alphaproteobacteria</taxon>
        <taxon>Acetobacterales</taxon>
        <taxon>Elioraeaceae</taxon>
        <taxon>Elioraea</taxon>
    </lineage>
</organism>
<dbReference type="Pfam" id="PF10135">
    <property type="entry name" value="Rod-binding"/>
    <property type="match status" value="1"/>
</dbReference>
<dbReference type="KEGG" id="elio:KO353_11840"/>
<keyword evidence="3" id="KW-1185">Reference proteome</keyword>
<dbReference type="Proteomes" id="UP000694001">
    <property type="component" value="Chromosome"/>
</dbReference>
<dbReference type="RefSeq" id="WP_218284911.1">
    <property type="nucleotide sequence ID" value="NZ_CP076448.1"/>
</dbReference>
<name>A0A975U0A0_9PROT</name>
<dbReference type="AlphaFoldDB" id="A0A975U0A0"/>
<evidence type="ECO:0000313" key="2">
    <source>
        <dbReference type="EMBL" id="QXM23971.1"/>
    </source>
</evidence>
<proteinExistence type="predicted"/>
<reference evidence="2" key="1">
    <citation type="submission" date="2021-06" db="EMBL/GenBank/DDBJ databases">
        <title>Elioraea tepida, sp. nov., a moderately thermophilic aerobic anoxygenic phototrophic bacterium isolated from an alkaline siliceous hot spring mat community in Yellowstone National Park, WY, USA.</title>
        <authorList>
            <person name="Saini M.K."/>
            <person name="Yoshida S."/>
            <person name="Sebastian A."/>
            <person name="Hirose S."/>
            <person name="Hara E."/>
            <person name="Tamaki H."/>
            <person name="Soulier N.T."/>
            <person name="Albert I."/>
            <person name="Hanada S."/>
            <person name="Bryant D.A."/>
            <person name="Tank M."/>
        </authorList>
    </citation>
    <scope>NUCLEOTIDE SEQUENCE</scope>
    <source>
        <strain evidence="2">MS-P2</strain>
    </source>
</reference>
<sequence>MEPRATTAADLALRPVPELRRAGSDVASLRKAAQDFEAMALGALFQPMFEGIAKGRGFGGGGRGEAAWAPLLVNEYARIAAANGGLGIGEAVFRQLLAAQERAGAGTNAATGAGG</sequence>
<evidence type="ECO:0000313" key="3">
    <source>
        <dbReference type="Proteomes" id="UP000694001"/>
    </source>
</evidence>
<dbReference type="EMBL" id="CP076448">
    <property type="protein sequence ID" value="QXM23971.1"/>
    <property type="molecule type" value="Genomic_DNA"/>
</dbReference>